<accession>A0A0B6XVZ3</accession>
<dbReference type="InterPro" id="IPR002347">
    <property type="entry name" value="SDR_fam"/>
</dbReference>
<gene>
    <name evidence="1" type="primary">ORF2956</name>
</gene>
<protein>
    <submittedName>
        <fullName evidence="1">Uncharacterized protein</fullName>
    </submittedName>
</protein>
<evidence type="ECO:0000313" key="1">
    <source>
        <dbReference type="EMBL" id="CEK48038.1"/>
    </source>
</evidence>
<proteinExistence type="predicted"/>
<dbReference type="PANTHER" id="PTHR44269">
    <property type="entry name" value="DEHYDROGENASE/REDUCTASE SDR FAMILY MEMBER 7-RELATED"/>
    <property type="match status" value="1"/>
</dbReference>
<dbReference type="Gene3D" id="3.40.50.720">
    <property type="entry name" value="NAD(P)-binding Rossmann-like Domain"/>
    <property type="match status" value="1"/>
</dbReference>
<dbReference type="InterPro" id="IPR053011">
    <property type="entry name" value="SDR_family_member_7"/>
</dbReference>
<dbReference type="AlphaFoldDB" id="A0A0B6XVZ3"/>
<feature type="non-terminal residue" evidence="1">
    <location>
        <position position="1"/>
    </location>
</feature>
<dbReference type="Pfam" id="PF00106">
    <property type="entry name" value="adh_short"/>
    <property type="match status" value="1"/>
</dbReference>
<dbReference type="PANTHER" id="PTHR44269:SF1">
    <property type="entry name" value="DEHYDROGENASE_REDUCTASE SDR FAMILY MEMBER 7"/>
    <property type="match status" value="1"/>
</dbReference>
<organism evidence="1">
    <name type="scientific">Arion vulgaris</name>
    <dbReference type="NCBI Taxonomy" id="1028688"/>
    <lineage>
        <taxon>Eukaryota</taxon>
        <taxon>Metazoa</taxon>
        <taxon>Spiralia</taxon>
        <taxon>Lophotrochozoa</taxon>
        <taxon>Mollusca</taxon>
        <taxon>Gastropoda</taxon>
        <taxon>Heterobranchia</taxon>
        <taxon>Euthyneura</taxon>
        <taxon>Panpulmonata</taxon>
        <taxon>Eupulmonata</taxon>
        <taxon>Stylommatophora</taxon>
        <taxon>Helicina</taxon>
        <taxon>Arionoidea</taxon>
        <taxon>Arionidae</taxon>
        <taxon>Arion</taxon>
    </lineage>
</organism>
<sequence length="131" mass="14601">KIGAPSVRSYSGSKFALHGYFECLRSEIGVHNIDVTLICPGPVISNIGKTSVTGKHGEVINDPSINFANRAMSTDRCAYLTSVAIANKFYETWIADQPSLGFAYLSQYFPDLSRWISKNYAMKIVERMRDI</sequence>
<dbReference type="SUPFAM" id="SSF51735">
    <property type="entry name" value="NAD(P)-binding Rossmann-fold domains"/>
    <property type="match status" value="1"/>
</dbReference>
<name>A0A0B6XVZ3_9EUPU</name>
<reference evidence="1" key="1">
    <citation type="submission" date="2014-12" db="EMBL/GenBank/DDBJ databases">
        <title>Insight into the proteome of Arion vulgaris.</title>
        <authorList>
            <person name="Aradska J."/>
            <person name="Bulat T."/>
            <person name="Smidak R."/>
            <person name="Sarate P."/>
            <person name="Gangsoo J."/>
            <person name="Sialana F."/>
            <person name="Bilban M."/>
            <person name="Lubec G."/>
        </authorList>
    </citation>
    <scope>NUCLEOTIDE SEQUENCE</scope>
    <source>
        <tissue evidence="1">Skin</tissue>
    </source>
</reference>
<dbReference type="InterPro" id="IPR036291">
    <property type="entry name" value="NAD(P)-bd_dom_sf"/>
</dbReference>
<dbReference type="EMBL" id="HACG01001173">
    <property type="protein sequence ID" value="CEK48038.1"/>
    <property type="molecule type" value="Transcribed_RNA"/>
</dbReference>